<reference evidence="1 2" key="1">
    <citation type="journal article" date="2015" name="PLoS Negl. Trop. Dis.">
        <title>Distribution of Plasmids in Distinct Leptospira Pathogenic Species.</title>
        <authorList>
            <person name="Wang Y."/>
            <person name="Zhuang X."/>
            <person name="Zhong Y."/>
            <person name="Zhang C."/>
            <person name="Zhang Y."/>
            <person name="Zeng L."/>
            <person name="Zhu Y."/>
            <person name="He P."/>
            <person name="Dong K."/>
            <person name="Pal U."/>
            <person name="Guo X."/>
            <person name="Qin J."/>
        </authorList>
    </citation>
    <scope>NUCLEOTIDE SEQUENCE [LARGE SCALE GENOMIC DNA]</scope>
    <source>
        <strain evidence="1 2">56604</strain>
    </source>
</reference>
<evidence type="ECO:0000313" key="2">
    <source>
        <dbReference type="Proteomes" id="UP000058857"/>
    </source>
</evidence>
<organism evidence="1">
    <name type="scientific">Leptospira borgpetersenii serovar Ballum</name>
    <dbReference type="NCBI Taxonomy" id="280505"/>
    <lineage>
        <taxon>Bacteria</taxon>
        <taxon>Pseudomonadati</taxon>
        <taxon>Spirochaetota</taxon>
        <taxon>Spirochaetia</taxon>
        <taxon>Leptospirales</taxon>
        <taxon>Leptospiraceae</taxon>
        <taxon>Leptospira</taxon>
    </lineage>
</organism>
<dbReference type="EMBL" id="CP012029">
    <property type="protein sequence ID" value="ALO26134.1"/>
    <property type="molecule type" value="Genomic_DNA"/>
</dbReference>
<dbReference type="PATRIC" id="fig|280505.15.peg.1819"/>
<dbReference type="Proteomes" id="UP000058857">
    <property type="component" value="Chromosome 1"/>
</dbReference>
<evidence type="ECO:0000313" key="1">
    <source>
        <dbReference type="EMBL" id="ALO26134.1"/>
    </source>
</evidence>
<dbReference type="AlphaFoldDB" id="A0A0S2IR54"/>
<sequence>MDRFDWNVFFILVIELLSYDPTFETVGGGAVMASERVPGT</sequence>
<proteinExistence type="predicted"/>
<gene>
    <name evidence="1" type="ORF">LBBP_01855</name>
</gene>
<name>A0A0S2IR54_LEPBO</name>
<protein>
    <submittedName>
        <fullName evidence="1">Uncharacterized protein</fullName>
    </submittedName>
</protein>
<accession>A0A0S2IR54</accession>